<accession>A0A510JB80</accession>
<dbReference type="InterPro" id="IPR011013">
    <property type="entry name" value="Gal_mutarotase_sf_dom"/>
</dbReference>
<name>A0A510JB80_9FUSO</name>
<evidence type="ECO:0000259" key="8">
    <source>
        <dbReference type="Pfam" id="PF08124"/>
    </source>
</evidence>
<dbReference type="EMBL" id="AP019822">
    <property type="protein sequence ID" value="BBM36588.1"/>
    <property type="molecule type" value="Genomic_DNA"/>
</dbReference>
<feature type="domain" description="Polysaccharide lyase family 8 central" evidence="6">
    <location>
        <begin position="404"/>
        <end position="661"/>
    </location>
</feature>
<feature type="active site" evidence="4">
    <location>
        <position position="268"/>
    </location>
</feature>
<feature type="region of interest" description="Disordered" evidence="5">
    <location>
        <begin position="477"/>
        <end position="504"/>
    </location>
</feature>
<dbReference type="CDD" id="cd01083">
    <property type="entry name" value="GAG_Lyase"/>
    <property type="match status" value="1"/>
</dbReference>
<dbReference type="PANTHER" id="PTHR38481:SF1">
    <property type="entry name" value="HYALURONATE LYASE"/>
    <property type="match status" value="1"/>
</dbReference>
<evidence type="ECO:0000256" key="5">
    <source>
        <dbReference type="SAM" id="MobiDB-lite"/>
    </source>
</evidence>
<organism evidence="9 10">
    <name type="scientific">Pseudoleptotrichia goodfellowii</name>
    <dbReference type="NCBI Taxonomy" id="157692"/>
    <lineage>
        <taxon>Bacteria</taxon>
        <taxon>Fusobacteriati</taxon>
        <taxon>Fusobacteriota</taxon>
        <taxon>Fusobacteriia</taxon>
        <taxon>Fusobacteriales</taxon>
        <taxon>Leptotrichiaceae</taxon>
        <taxon>Pseudoleptotrichia</taxon>
    </lineage>
</organism>
<dbReference type="PANTHER" id="PTHR38481">
    <property type="entry name" value="HYALURONATE LYASE"/>
    <property type="match status" value="1"/>
</dbReference>
<dbReference type="InterPro" id="IPR008929">
    <property type="entry name" value="Chondroitin_lyas"/>
</dbReference>
<comment type="similarity">
    <text evidence="1">Belongs to the polysaccharide lyase 8 family.</text>
</comment>
<dbReference type="GO" id="GO:0005975">
    <property type="term" value="P:carbohydrate metabolic process"/>
    <property type="evidence" value="ECO:0007669"/>
    <property type="project" value="InterPro"/>
</dbReference>
<gene>
    <name evidence="9" type="ORF">JCM16774_1532</name>
</gene>
<dbReference type="RefSeq" id="WP_026737844.1">
    <property type="nucleotide sequence ID" value="NZ_AP019822.1"/>
</dbReference>
<dbReference type="SUPFAM" id="SSF48230">
    <property type="entry name" value="Chondroitin AC/alginate lyase"/>
    <property type="match status" value="1"/>
</dbReference>
<proteinExistence type="inferred from homology"/>
<evidence type="ECO:0000259" key="7">
    <source>
        <dbReference type="Pfam" id="PF02884"/>
    </source>
</evidence>
<evidence type="ECO:0000259" key="6">
    <source>
        <dbReference type="Pfam" id="PF02278"/>
    </source>
</evidence>
<dbReference type="SUPFAM" id="SSF49863">
    <property type="entry name" value="Hyaluronate lyase-like, C-terminal domain"/>
    <property type="match status" value="1"/>
</dbReference>
<dbReference type="Proteomes" id="UP000321606">
    <property type="component" value="Chromosome"/>
</dbReference>
<dbReference type="Gene3D" id="1.50.10.100">
    <property type="entry name" value="Chondroitin AC/alginate lyase"/>
    <property type="match status" value="1"/>
</dbReference>
<feature type="domain" description="Polysaccharide lyase 8 N-terminal alpha-helical" evidence="8">
    <location>
        <begin position="41"/>
        <end position="362"/>
    </location>
</feature>
<dbReference type="InterPro" id="IPR014718">
    <property type="entry name" value="GH-type_carb-bd"/>
</dbReference>
<dbReference type="InterPro" id="IPR004103">
    <property type="entry name" value="Lyase_8_C"/>
</dbReference>
<dbReference type="InterPro" id="IPR012970">
    <property type="entry name" value="Lyase_8_alpha_N"/>
</dbReference>
<dbReference type="Gene3D" id="2.70.98.10">
    <property type="match status" value="1"/>
</dbReference>
<sequence length="787" mass="87776">MKNTVLLMMMIIASISSGITQKNEFDKIRKKWFEIIVGLPEENNGRTDKNMGKYVSQIEKDAEKAIEKLNKEEDKKSLFNDLKDMKNGAHILSSFQNVKAMAKAYMMPGTKYYKNKDLKKTITESLEWLNKNAYHEGLDELGNWWQWEIGIPKSVNEIGIIMYGEIPQSLLINLMNASKYFQPYATHSGSSPAAKYSTSPNKRVSKGGNRMDTAIISFGRGVLTKDKVETMNGVNAVGEIGEIVTNEDGFYSDGSFIQHENVAYSGTYASVLFNGLGTLLYVSEGTVFFPKDPRLENLYKSITKGYSYLMINGGINDSVSGRSISRDNSNDLERGKSLIAAFAIISEGVESPYKEEIKKLVKKSVLENNFFNVVEKINNPVIKRIIKNIVENSNIKIEEMSGTKIFSSMDRAVQVNKKNGKFLVSMHSSRIANYETMNGENLKGWHTGDGMTYIYGISSSDYVDFWETVDNLHLSGTTESTNDRGLGSGERRLPSAVSPNSWAGGATDGKSAMIGMDFISWNNKTVAKKSWFMLGEEIVALGSGISSSDGEIHTTLDNKIINDINDKKITVNGGTVTGIKKVPGTKGTYINFTDKKTNENIGYKILNTPILTINIEKRKGSWKEIGGKSQDIKEKTYFKVYAEHGKNPKDSKYAYIVLPMFSEEEVKNYNEDNIKIIRMDNDVHAIEDKQRKITGINFWGSKEITIAGIKAVSPISIVKTEKGNEIILAVSDPTQLSKYETIIELDGEYSLLSQNNSVKLNVKNGKTEIKVNLVNQGKSVVINLKKI</sequence>
<dbReference type="OrthoDB" id="6636047at2"/>
<evidence type="ECO:0000313" key="10">
    <source>
        <dbReference type="Proteomes" id="UP000321606"/>
    </source>
</evidence>
<feature type="active site" evidence="4">
    <location>
        <position position="322"/>
    </location>
</feature>
<keyword evidence="2" id="KW-0732">Signal</keyword>
<dbReference type="Gene3D" id="2.60.220.10">
    <property type="entry name" value="Polysaccharide lyase family 8-like, C-terminal"/>
    <property type="match status" value="1"/>
</dbReference>
<dbReference type="Pfam" id="PF08124">
    <property type="entry name" value="Lyase_8_N"/>
    <property type="match status" value="1"/>
</dbReference>
<reference evidence="9 10" key="1">
    <citation type="submission" date="2019-07" db="EMBL/GenBank/DDBJ databases">
        <title>Complete Genome Sequence of Leptotrichia goodfellowii Strain JCM 16774.</title>
        <authorList>
            <person name="Watanabe S."/>
            <person name="Cui L."/>
        </authorList>
    </citation>
    <scope>NUCLEOTIDE SEQUENCE [LARGE SCALE GENOMIC DNA]</scope>
    <source>
        <strain evidence="9 10">JCM16774</strain>
    </source>
</reference>
<dbReference type="AlphaFoldDB" id="A0A510JB80"/>
<dbReference type="KEGG" id="lgo:JCM16774_1532"/>
<feature type="domain" description="Polysaccharide lyase family 8 C-terminal" evidence="7">
    <location>
        <begin position="676"/>
        <end position="736"/>
    </location>
</feature>
<evidence type="ECO:0000256" key="4">
    <source>
        <dbReference type="PIRSR" id="PIRSR638970-1"/>
    </source>
</evidence>
<dbReference type="InterPro" id="IPR011071">
    <property type="entry name" value="Lyase_8-like_C"/>
</dbReference>
<dbReference type="InterPro" id="IPR003159">
    <property type="entry name" value="Lyase_8_central_dom"/>
</dbReference>
<dbReference type="GO" id="GO:0030246">
    <property type="term" value="F:carbohydrate binding"/>
    <property type="evidence" value="ECO:0007669"/>
    <property type="project" value="InterPro"/>
</dbReference>
<dbReference type="GO" id="GO:0016837">
    <property type="term" value="F:carbon-oxygen lyase activity, acting on polysaccharides"/>
    <property type="evidence" value="ECO:0007669"/>
    <property type="project" value="UniProtKB-ARBA"/>
</dbReference>
<evidence type="ECO:0000256" key="2">
    <source>
        <dbReference type="ARBA" id="ARBA00022729"/>
    </source>
</evidence>
<dbReference type="Pfam" id="PF02884">
    <property type="entry name" value="Lyase_8_C"/>
    <property type="match status" value="1"/>
</dbReference>
<evidence type="ECO:0000256" key="3">
    <source>
        <dbReference type="ARBA" id="ARBA00023239"/>
    </source>
</evidence>
<dbReference type="InterPro" id="IPR038970">
    <property type="entry name" value="Lyase_8"/>
</dbReference>
<feature type="active site" evidence="4">
    <location>
        <position position="259"/>
    </location>
</feature>
<dbReference type="STRING" id="714315.GCA_000516535_01539"/>
<dbReference type="GO" id="GO:0005576">
    <property type="term" value="C:extracellular region"/>
    <property type="evidence" value="ECO:0007669"/>
    <property type="project" value="InterPro"/>
</dbReference>
<protein>
    <submittedName>
        <fullName evidence="9">Polysaccharide lyase family 8, super-sandwich domain protein</fullName>
    </submittedName>
</protein>
<dbReference type="Pfam" id="PF02278">
    <property type="entry name" value="Lyase_8"/>
    <property type="match status" value="1"/>
</dbReference>
<evidence type="ECO:0000313" key="9">
    <source>
        <dbReference type="EMBL" id="BBM36588.1"/>
    </source>
</evidence>
<dbReference type="SUPFAM" id="SSF74650">
    <property type="entry name" value="Galactose mutarotase-like"/>
    <property type="match status" value="1"/>
</dbReference>
<keyword evidence="3 9" id="KW-0456">Lyase</keyword>
<evidence type="ECO:0000256" key="1">
    <source>
        <dbReference type="ARBA" id="ARBA00006699"/>
    </source>
</evidence>